<dbReference type="OrthoDB" id="9815925at2"/>
<dbReference type="InterPro" id="IPR000253">
    <property type="entry name" value="FHA_dom"/>
</dbReference>
<keyword evidence="5" id="KW-1185">Reference proteome</keyword>
<feature type="domain" description="FHA" evidence="3">
    <location>
        <begin position="81"/>
        <end position="130"/>
    </location>
</feature>
<evidence type="ECO:0000256" key="2">
    <source>
        <dbReference type="SAM" id="MobiDB-lite"/>
    </source>
</evidence>
<dbReference type="EMBL" id="PPXC01000010">
    <property type="protein sequence ID" value="POH72867.1"/>
    <property type="molecule type" value="Genomic_DNA"/>
</dbReference>
<name>A0A2S3ZVG3_ARTGL</name>
<protein>
    <submittedName>
        <fullName evidence="4">FHA domain-containing protein</fullName>
    </submittedName>
</protein>
<feature type="compositionally biased region" description="Polar residues" evidence="2">
    <location>
        <begin position="12"/>
        <end position="24"/>
    </location>
</feature>
<feature type="region of interest" description="Disordered" evidence="2">
    <location>
        <begin position="1"/>
        <end position="24"/>
    </location>
</feature>
<dbReference type="PROSITE" id="PS50006">
    <property type="entry name" value="FHA_DOMAIN"/>
    <property type="match status" value="1"/>
</dbReference>
<dbReference type="Proteomes" id="UP000237061">
    <property type="component" value="Unassembled WGS sequence"/>
</dbReference>
<dbReference type="SUPFAM" id="SSF49879">
    <property type="entry name" value="SMAD/FHA domain"/>
    <property type="match status" value="1"/>
</dbReference>
<dbReference type="InterPro" id="IPR008984">
    <property type="entry name" value="SMAD_FHA_dom_sf"/>
</dbReference>
<dbReference type="CDD" id="cd22684">
    <property type="entry name" value="FHA_GarA_OdhI-like"/>
    <property type="match status" value="1"/>
</dbReference>
<reference evidence="4 5" key="1">
    <citation type="submission" date="2018-01" db="EMBL/GenBank/DDBJ databases">
        <title>Arthrobacter sp. nov., from glaciers in China.</title>
        <authorList>
            <person name="Liu Q."/>
            <person name="Xin Y.-H."/>
        </authorList>
    </citation>
    <scope>NUCLEOTIDE SEQUENCE [LARGE SCALE GENOMIC DNA]</scope>
    <source>
        <strain evidence="4 5">HLT2-12-2</strain>
    </source>
</reference>
<dbReference type="AlphaFoldDB" id="A0A2S3ZVG3"/>
<dbReference type="SMART" id="SM00240">
    <property type="entry name" value="FHA"/>
    <property type="match status" value="1"/>
</dbReference>
<evidence type="ECO:0000256" key="1">
    <source>
        <dbReference type="ARBA" id="ARBA00022553"/>
    </source>
</evidence>
<dbReference type="Pfam" id="PF00498">
    <property type="entry name" value="FHA"/>
    <property type="match status" value="1"/>
</dbReference>
<keyword evidence="1" id="KW-0597">Phosphoprotein</keyword>
<comment type="caution">
    <text evidence="4">The sequence shown here is derived from an EMBL/GenBank/DDBJ whole genome shotgun (WGS) entry which is preliminary data.</text>
</comment>
<dbReference type="RefSeq" id="WP_103466261.1">
    <property type="nucleotide sequence ID" value="NZ_PPXB01000009.1"/>
</dbReference>
<sequence>MVDRSNDAGVTGQANSQDQPGATDTTSIALPLVATGGPTSVPVLAPDEQNAVNSLPAGSALLIAHVGPNAGARFLLDSAVTTAGRHPDADIFLDDVTVSRRHVNFMKCDGGFEVLDAGSLNGTYVNGDRVDSVRLRTGNEVQIGKFRLTYYFSASEPATGS</sequence>
<evidence type="ECO:0000259" key="3">
    <source>
        <dbReference type="PROSITE" id="PS50006"/>
    </source>
</evidence>
<proteinExistence type="predicted"/>
<gene>
    <name evidence="4" type="ORF">CVS27_13420</name>
</gene>
<evidence type="ECO:0000313" key="4">
    <source>
        <dbReference type="EMBL" id="POH72867.1"/>
    </source>
</evidence>
<dbReference type="Gene3D" id="2.60.200.20">
    <property type="match status" value="1"/>
</dbReference>
<organism evidence="4 5">
    <name type="scientific">Arthrobacter glacialis</name>
    <dbReference type="NCBI Taxonomy" id="1664"/>
    <lineage>
        <taxon>Bacteria</taxon>
        <taxon>Bacillati</taxon>
        <taxon>Actinomycetota</taxon>
        <taxon>Actinomycetes</taxon>
        <taxon>Micrococcales</taxon>
        <taxon>Micrococcaceae</taxon>
        <taxon>Arthrobacter</taxon>
    </lineage>
</organism>
<evidence type="ECO:0000313" key="5">
    <source>
        <dbReference type="Proteomes" id="UP000237061"/>
    </source>
</evidence>
<accession>A0A2S3ZVG3</accession>